<evidence type="ECO:0000259" key="6">
    <source>
        <dbReference type="SMART" id="SM00849"/>
    </source>
</evidence>
<dbReference type="PANTHER" id="PTHR42978:SF2">
    <property type="entry name" value="102 KBASES UNSTABLE REGION: FROM 1 TO 119443"/>
    <property type="match status" value="1"/>
</dbReference>
<dbReference type="Proteomes" id="UP000182258">
    <property type="component" value="Unassembled WGS sequence"/>
</dbReference>
<protein>
    <submittedName>
        <fullName evidence="7">Metallo-beta-lactamase</fullName>
    </submittedName>
    <submittedName>
        <fullName evidence="8">N-acyl homoserine lactone hydrolase</fullName>
    </submittedName>
</protein>
<keyword evidence="4 8" id="KW-0378">Hydrolase</keyword>
<dbReference type="EMBL" id="FOMB01000037">
    <property type="protein sequence ID" value="SFD29114.1"/>
    <property type="molecule type" value="Genomic_DNA"/>
</dbReference>
<evidence type="ECO:0000256" key="2">
    <source>
        <dbReference type="ARBA" id="ARBA00007749"/>
    </source>
</evidence>
<dbReference type="CDD" id="cd07729">
    <property type="entry name" value="AHL_lactonase_MBL-fold"/>
    <property type="match status" value="1"/>
</dbReference>
<dbReference type="SMART" id="SM00849">
    <property type="entry name" value="Lactamase_B"/>
    <property type="match status" value="1"/>
</dbReference>
<evidence type="ECO:0000256" key="4">
    <source>
        <dbReference type="ARBA" id="ARBA00022801"/>
    </source>
</evidence>
<name>A0A0F5PWW7_9HYPH</name>
<dbReference type="PATRIC" id="fig|728005.3.peg.1121"/>
<evidence type="ECO:0000313" key="9">
    <source>
        <dbReference type="Proteomes" id="UP000033519"/>
    </source>
</evidence>
<evidence type="ECO:0000256" key="3">
    <source>
        <dbReference type="ARBA" id="ARBA00022723"/>
    </source>
</evidence>
<dbReference type="InterPro" id="IPR001279">
    <property type="entry name" value="Metallo-B-lactamas"/>
</dbReference>
<dbReference type="OrthoDB" id="9773738at2"/>
<dbReference type="GO" id="GO:0046872">
    <property type="term" value="F:metal ion binding"/>
    <property type="evidence" value="ECO:0007669"/>
    <property type="project" value="UniProtKB-KW"/>
</dbReference>
<dbReference type="PANTHER" id="PTHR42978">
    <property type="entry name" value="QUORUM-QUENCHING LACTONASE YTNP-RELATED-RELATED"/>
    <property type="match status" value="1"/>
</dbReference>
<gene>
    <name evidence="8" type="ORF">SAMN04488059_1373</name>
    <name evidence="7" type="ORF">WH91_14670</name>
</gene>
<comment type="similarity">
    <text evidence="2">Belongs to the metallo-beta-lactamase superfamily.</text>
</comment>
<dbReference type="EMBL" id="LAPV01000136">
    <property type="protein sequence ID" value="KKC32329.1"/>
    <property type="molecule type" value="Genomic_DNA"/>
</dbReference>
<evidence type="ECO:0000313" key="10">
    <source>
        <dbReference type="Proteomes" id="UP000182258"/>
    </source>
</evidence>
<comment type="cofactor">
    <cofactor evidence="1">
        <name>Zn(2+)</name>
        <dbReference type="ChEBI" id="CHEBI:29105"/>
    </cofactor>
</comment>
<evidence type="ECO:0000256" key="5">
    <source>
        <dbReference type="ARBA" id="ARBA00022833"/>
    </source>
</evidence>
<dbReference type="GO" id="GO:0016787">
    <property type="term" value="F:hydrolase activity"/>
    <property type="evidence" value="ECO:0007669"/>
    <property type="project" value="UniProtKB-KW"/>
</dbReference>
<organism evidence="8 10">
    <name type="scientific">Devosia psychrophila</name>
    <dbReference type="NCBI Taxonomy" id="728005"/>
    <lineage>
        <taxon>Bacteria</taxon>
        <taxon>Pseudomonadati</taxon>
        <taxon>Pseudomonadota</taxon>
        <taxon>Alphaproteobacteria</taxon>
        <taxon>Hyphomicrobiales</taxon>
        <taxon>Devosiaceae</taxon>
        <taxon>Devosia</taxon>
    </lineage>
</organism>
<keyword evidence="3" id="KW-0479">Metal-binding</keyword>
<evidence type="ECO:0000256" key="1">
    <source>
        <dbReference type="ARBA" id="ARBA00001947"/>
    </source>
</evidence>
<dbReference type="InterPro" id="IPR036866">
    <property type="entry name" value="RibonucZ/Hydroxyglut_hydro"/>
</dbReference>
<proteinExistence type="inferred from homology"/>
<feature type="domain" description="Metallo-beta-lactamase" evidence="6">
    <location>
        <begin position="32"/>
        <end position="236"/>
    </location>
</feature>
<sequence>MNNSYYLTGLPKELHVLDFGLFTVHANGRIIGICGFLIKTDAGENVLVDTGFPRRYALEAAAAARDDNLGVFGEVLVMTENNMPAEQLALSGTEVSDIDLLIMTHTHIDHVGGIADFAGAPILISSAERSLDRPLYFGAARPIKWPDREYRLLSEDTVIGPGFRVLHVPGHAPGQLALEIDLPHTGKVVVTGDAISRPSEVDEGFEGSWDVEQAKASGARLLKLARDTDAFLIYGHSPEQWPRLKKTPEFYS</sequence>
<accession>A0A0F5PWW7</accession>
<dbReference type="SUPFAM" id="SSF56281">
    <property type="entry name" value="Metallo-hydrolase/oxidoreductase"/>
    <property type="match status" value="1"/>
</dbReference>
<reference evidence="7 9" key="1">
    <citation type="submission" date="2015-03" db="EMBL/GenBank/DDBJ databases">
        <authorList>
            <person name="Lepp D."/>
            <person name="Hassan Y.I."/>
            <person name="Li X.-Z."/>
            <person name="Zhou T."/>
        </authorList>
    </citation>
    <scope>NUCLEOTIDE SEQUENCE [LARGE SCALE GENOMIC DNA]</scope>
    <source>
        <strain evidence="7 9">Cr7-05</strain>
    </source>
</reference>
<dbReference type="AlphaFoldDB" id="A0A0F5PWW7"/>
<keyword evidence="5" id="KW-0862">Zinc</keyword>
<dbReference type="STRING" id="728005.SAMN04488059_1373"/>
<dbReference type="Proteomes" id="UP000033519">
    <property type="component" value="Unassembled WGS sequence"/>
</dbReference>
<evidence type="ECO:0000313" key="8">
    <source>
        <dbReference type="EMBL" id="SFD29114.1"/>
    </source>
</evidence>
<dbReference type="RefSeq" id="WP_046171747.1">
    <property type="nucleotide sequence ID" value="NZ_FOMB01000037.1"/>
</dbReference>
<dbReference type="Gene3D" id="3.60.15.10">
    <property type="entry name" value="Ribonuclease Z/Hydroxyacylglutathione hydrolase-like"/>
    <property type="match status" value="1"/>
</dbReference>
<dbReference type="Pfam" id="PF00753">
    <property type="entry name" value="Lactamase_B"/>
    <property type="match status" value="1"/>
</dbReference>
<evidence type="ECO:0000313" key="7">
    <source>
        <dbReference type="EMBL" id="KKC32329.1"/>
    </source>
</evidence>
<dbReference type="InterPro" id="IPR051013">
    <property type="entry name" value="MBL_superfamily_lactonases"/>
</dbReference>
<reference evidence="8 10" key="2">
    <citation type="submission" date="2016-10" db="EMBL/GenBank/DDBJ databases">
        <authorList>
            <person name="de Groot N.N."/>
        </authorList>
    </citation>
    <scope>NUCLEOTIDE SEQUENCE [LARGE SCALE GENOMIC DNA]</scope>
    <source>
        <strain evidence="8 10">CGMCC 1.10210</strain>
    </source>
</reference>
<keyword evidence="9" id="KW-1185">Reference proteome</keyword>